<reference evidence="2 3" key="1">
    <citation type="submission" date="2015-01" db="EMBL/GenBank/DDBJ databases">
        <title>The Genome Sequence of Exophiala xenobiotica CBS118157.</title>
        <authorList>
            <consortium name="The Broad Institute Genomics Platform"/>
            <person name="Cuomo C."/>
            <person name="de Hoog S."/>
            <person name="Gorbushina A."/>
            <person name="Stielow B."/>
            <person name="Teixiera M."/>
            <person name="Abouelleil A."/>
            <person name="Chapman S.B."/>
            <person name="Priest M."/>
            <person name="Young S.K."/>
            <person name="Wortman J."/>
            <person name="Nusbaum C."/>
            <person name="Birren B."/>
        </authorList>
    </citation>
    <scope>NUCLEOTIDE SEQUENCE [LARGE SCALE GENOMIC DNA]</scope>
    <source>
        <strain evidence="2 3">CBS 118157</strain>
    </source>
</reference>
<dbReference type="AlphaFoldDB" id="A0A0D2ECG9"/>
<dbReference type="RefSeq" id="XP_013313597.1">
    <property type="nucleotide sequence ID" value="XM_013458143.1"/>
</dbReference>
<sequence length="101" mass="11615">MMCHLLSPTTSHVWWYPPIPMVFNEQPCLCLQTWFKHQTKSSFLAQTTSNWYPPIPIGLQKFRRTAVLVPLRLSPNNTTTTPTSSNIAPERCKPFLSDNKP</sequence>
<dbReference type="EMBL" id="KN847321">
    <property type="protein sequence ID" value="KIW53013.1"/>
    <property type="molecule type" value="Genomic_DNA"/>
</dbReference>
<dbReference type="HOGENOM" id="CLU_2291739_0_0_1"/>
<keyword evidence="3" id="KW-1185">Reference proteome</keyword>
<dbReference type="GeneID" id="25330526"/>
<name>A0A0D2ECG9_9EURO</name>
<accession>A0A0D2ECG9</accession>
<protein>
    <submittedName>
        <fullName evidence="2">Uncharacterized protein</fullName>
    </submittedName>
</protein>
<feature type="compositionally biased region" description="Low complexity" evidence="1">
    <location>
        <begin position="74"/>
        <end position="86"/>
    </location>
</feature>
<feature type="region of interest" description="Disordered" evidence="1">
    <location>
        <begin position="73"/>
        <end position="101"/>
    </location>
</feature>
<evidence type="ECO:0000313" key="2">
    <source>
        <dbReference type="EMBL" id="KIW53013.1"/>
    </source>
</evidence>
<proteinExistence type="predicted"/>
<evidence type="ECO:0000256" key="1">
    <source>
        <dbReference type="SAM" id="MobiDB-lite"/>
    </source>
</evidence>
<dbReference type="Proteomes" id="UP000054342">
    <property type="component" value="Unassembled WGS sequence"/>
</dbReference>
<evidence type="ECO:0000313" key="3">
    <source>
        <dbReference type="Proteomes" id="UP000054342"/>
    </source>
</evidence>
<organism evidence="2 3">
    <name type="scientific">Exophiala xenobiotica</name>
    <dbReference type="NCBI Taxonomy" id="348802"/>
    <lineage>
        <taxon>Eukaryota</taxon>
        <taxon>Fungi</taxon>
        <taxon>Dikarya</taxon>
        <taxon>Ascomycota</taxon>
        <taxon>Pezizomycotina</taxon>
        <taxon>Eurotiomycetes</taxon>
        <taxon>Chaetothyriomycetidae</taxon>
        <taxon>Chaetothyriales</taxon>
        <taxon>Herpotrichiellaceae</taxon>
        <taxon>Exophiala</taxon>
    </lineage>
</organism>
<gene>
    <name evidence="2" type="ORF">PV05_08618</name>
</gene>